<evidence type="ECO:0008006" key="4">
    <source>
        <dbReference type="Google" id="ProtNLM"/>
    </source>
</evidence>
<proteinExistence type="predicted"/>
<dbReference type="RefSeq" id="WP_279338223.1">
    <property type="nucleotide sequence ID" value="NZ_CP121683.1"/>
</dbReference>
<accession>A0ABY8KEF4</accession>
<geneLocation type="plasmid" evidence="2 3">
    <name>punmamed2</name>
</geneLocation>
<dbReference type="EMBL" id="CP121683">
    <property type="protein sequence ID" value="WGD45171.1"/>
    <property type="molecule type" value="Genomic_DNA"/>
</dbReference>
<evidence type="ECO:0000313" key="3">
    <source>
        <dbReference type="Proteomes" id="UP001216440"/>
    </source>
</evidence>
<sequence length="304" mass="33370">MRRMELPAFDVRTTYTTCISIARPAAKSRLKTFEEAVVKAGEQYEAAAKNHTLHDLTDVADHPGDATDRKQLRKVYTDRMARKDTPGYEIYNAIKNAAEDLCPLCGIGKVETLDHQLPKSNYPLLAVVPANLVPACRDCNTGKADASPAAAEAQALHPYFDEFSRTAWLAARLVWKTATKPMTAQFFVDAPSAWAPAFVARLQAHLDLFNLSERYALQVGSHLSTLSFMFAALPGDGVGRLLASQAEAWTHTNPNSWESAFYRTLVADSWYVNGGWRQAAGPQPPALAPEELQNPDLITGQLPG</sequence>
<keyword evidence="3" id="KW-1185">Reference proteome</keyword>
<evidence type="ECO:0000256" key="1">
    <source>
        <dbReference type="SAM" id="MobiDB-lite"/>
    </source>
</evidence>
<protein>
    <recommendedName>
        <fullName evidence="4">HNH endonuclease</fullName>
    </recommendedName>
</protein>
<dbReference type="Gene3D" id="1.10.30.50">
    <property type="match status" value="1"/>
</dbReference>
<name>A0ABY8KEF4_9ACTN</name>
<dbReference type="Proteomes" id="UP001216440">
    <property type="component" value="Plasmid punmamed2"/>
</dbReference>
<evidence type="ECO:0000313" key="2">
    <source>
        <dbReference type="EMBL" id="WGD45171.1"/>
    </source>
</evidence>
<organism evidence="2 3">
    <name type="scientific">Streptomyces cathayae</name>
    <dbReference type="NCBI Taxonomy" id="3031124"/>
    <lineage>
        <taxon>Bacteria</taxon>
        <taxon>Bacillati</taxon>
        <taxon>Actinomycetota</taxon>
        <taxon>Actinomycetes</taxon>
        <taxon>Kitasatosporales</taxon>
        <taxon>Streptomycetaceae</taxon>
        <taxon>Streptomyces</taxon>
    </lineage>
</organism>
<feature type="region of interest" description="Disordered" evidence="1">
    <location>
        <begin position="281"/>
        <end position="304"/>
    </location>
</feature>
<keyword evidence="2" id="KW-0614">Plasmid</keyword>
<reference evidence="2 3" key="1">
    <citation type="submission" date="2023-03" db="EMBL/GenBank/DDBJ databases">
        <authorList>
            <person name="Mo P."/>
        </authorList>
    </citation>
    <scope>NUCLEOTIDE SEQUENCE [LARGE SCALE GENOMIC DNA]</scope>
    <source>
        <strain evidence="2 3">HUAS 5</strain>
        <plasmid evidence="2 3">punmamed2</plasmid>
    </source>
</reference>
<gene>
    <name evidence="2" type="ORF">PYS65_34330</name>
</gene>